<dbReference type="EMBL" id="JAHRIP010022462">
    <property type="protein sequence ID" value="MEQ2289198.1"/>
    <property type="molecule type" value="Genomic_DNA"/>
</dbReference>
<organism evidence="1 2">
    <name type="scientific">Ameca splendens</name>
    <dbReference type="NCBI Taxonomy" id="208324"/>
    <lineage>
        <taxon>Eukaryota</taxon>
        <taxon>Metazoa</taxon>
        <taxon>Chordata</taxon>
        <taxon>Craniata</taxon>
        <taxon>Vertebrata</taxon>
        <taxon>Euteleostomi</taxon>
        <taxon>Actinopterygii</taxon>
        <taxon>Neopterygii</taxon>
        <taxon>Teleostei</taxon>
        <taxon>Neoteleostei</taxon>
        <taxon>Acanthomorphata</taxon>
        <taxon>Ovalentaria</taxon>
        <taxon>Atherinomorphae</taxon>
        <taxon>Cyprinodontiformes</taxon>
        <taxon>Goodeidae</taxon>
        <taxon>Ameca</taxon>
    </lineage>
</organism>
<protein>
    <submittedName>
        <fullName evidence="1">Uncharacterized protein</fullName>
    </submittedName>
</protein>
<sequence>MTGSFCQLPFSIAFMPLTCLYSLSTNSLPCPLYILLLSVGSVVSCCLQQTPAHFQPCVQNDNELRQPPDCLSFLSQTFQSANLLIYAGDTINTLLQNFESFYSLTIVEVLSPKLDVPVLHR</sequence>
<keyword evidence="2" id="KW-1185">Reference proteome</keyword>
<evidence type="ECO:0000313" key="2">
    <source>
        <dbReference type="Proteomes" id="UP001469553"/>
    </source>
</evidence>
<accession>A0ABV0Y5X1</accession>
<comment type="caution">
    <text evidence="1">The sequence shown here is derived from an EMBL/GenBank/DDBJ whole genome shotgun (WGS) entry which is preliminary data.</text>
</comment>
<proteinExistence type="predicted"/>
<reference evidence="1 2" key="1">
    <citation type="submission" date="2021-06" db="EMBL/GenBank/DDBJ databases">
        <authorList>
            <person name="Palmer J.M."/>
        </authorList>
    </citation>
    <scope>NUCLEOTIDE SEQUENCE [LARGE SCALE GENOMIC DNA]</scope>
    <source>
        <strain evidence="1 2">AS_MEX2019</strain>
        <tissue evidence="1">Muscle</tissue>
    </source>
</reference>
<dbReference type="Proteomes" id="UP001469553">
    <property type="component" value="Unassembled WGS sequence"/>
</dbReference>
<evidence type="ECO:0000313" key="1">
    <source>
        <dbReference type="EMBL" id="MEQ2289198.1"/>
    </source>
</evidence>
<gene>
    <name evidence="1" type="ORF">AMECASPLE_030526</name>
</gene>
<name>A0ABV0Y5X1_9TELE</name>